<evidence type="ECO:0000256" key="2">
    <source>
        <dbReference type="ARBA" id="ARBA00004609"/>
    </source>
</evidence>
<dbReference type="EMBL" id="KC612513">
    <property type="protein sequence ID" value="AGH59944.1"/>
    <property type="molecule type" value="Genomic_DNA"/>
</dbReference>
<evidence type="ECO:0000256" key="4">
    <source>
        <dbReference type="ARBA" id="ARBA00022622"/>
    </source>
</evidence>
<evidence type="ECO:0000256" key="5">
    <source>
        <dbReference type="ARBA" id="ARBA00022729"/>
    </source>
</evidence>
<comment type="subcellular location">
    <subcellularLocation>
        <location evidence="2">Cell membrane</location>
        <topology evidence="2">Lipid-anchor</topology>
        <topology evidence="2">GPI-anchor</topology>
    </subcellularLocation>
</comment>
<keyword evidence="5 9" id="KW-0732">Signal</keyword>
<proteinExistence type="predicted"/>
<keyword evidence="3" id="KW-1003">Cell membrane</keyword>
<sequence length="432" mass="46506">MHRDTLLLVAALALSLLAVKHVQSNSADNDNIEPFSALCALANLAQTQPAPITDDTQNKQLTLDILAANLSVGDQNFTNAVLEDKDWNSLTKQEKADRPGWQDNWPLYQEAKSSRKTRNKESHALWTAVTNNEAAAKRIKILAQEALGLFMLAQSKAQELSMTDVTEQQNLALYGSVTKPPEFKPIPATKARDVTCGKSGSEDDNKAGTSIYQDITCLCAKHDTSTATHGKACSSRCSNGALTNAPTAGRDYLEAADELLKCCEAFTQHQQLTAAAITTAVTTFIGKLRHAQGSTTKANYVLGELDGNGSAGCTGNKATNGGKCAAYKPELFTKGGNGIPWVSHLMKAATKLQNKYKTLSALHTIEAQLRLINATVHSYLYQNPIQDLTTTAPVVKKQLPTEADCRNTKATALASHPANGTKKQLMQTKSAH</sequence>
<reference evidence="11" key="1">
    <citation type="submission" date="2013-02" db="EMBL/GenBank/DDBJ databases">
        <authorList>
            <person name="Cross G.A.M."/>
            <person name="Kim H.-S."/>
            <person name="Wickstead B."/>
        </authorList>
    </citation>
    <scope>NUCLEOTIDE SEQUENCE</scope>
    <source>
        <strain evidence="11">Lister 427</strain>
    </source>
</reference>
<feature type="domain" description="Trypanosome variant surface glycoprotein B-type N-terminal" evidence="10">
    <location>
        <begin position="14"/>
        <end position="370"/>
    </location>
</feature>
<evidence type="ECO:0000313" key="11">
    <source>
        <dbReference type="EMBL" id="AGH59944.1"/>
    </source>
</evidence>
<name>M4SVA6_9TRYP</name>
<evidence type="ECO:0000256" key="9">
    <source>
        <dbReference type="SAM" id="SignalP"/>
    </source>
</evidence>
<feature type="signal peptide" evidence="9">
    <location>
        <begin position="1"/>
        <end position="24"/>
    </location>
</feature>
<keyword evidence="8" id="KW-0449">Lipoprotein</keyword>
<evidence type="ECO:0000256" key="7">
    <source>
        <dbReference type="ARBA" id="ARBA00023180"/>
    </source>
</evidence>
<dbReference type="VEuPathDB" id="TriTrypDB:Tb427_000080300"/>
<evidence type="ECO:0000256" key="1">
    <source>
        <dbReference type="ARBA" id="ARBA00002523"/>
    </source>
</evidence>
<comment type="function">
    <text evidence="1">VSG forms a coat on the surface of the parasite. The trypanosome evades the immune response of the host by expressing a series of antigenically distinct VSGs from an estimated 1000 VSG genes.</text>
</comment>
<keyword evidence="7" id="KW-0325">Glycoprotein</keyword>
<keyword evidence="6" id="KW-0472">Membrane</keyword>
<reference evidence="11" key="2">
    <citation type="journal article" date="2014" name="Mol. Biochem. Parasitol.">
        <title>Capturing the variant surface glycoprotein repertoire (the VSGnome) of Trypanosoma brucei Lister 427.</title>
        <authorList>
            <person name="Cross G.A."/>
            <person name="Kim H.S."/>
            <person name="Wickstead B."/>
        </authorList>
    </citation>
    <scope>NUCLEOTIDE SEQUENCE</scope>
    <source>
        <strain evidence="11">Lister 427</strain>
    </source>
</reference>
<evidence type="ECO:0000256" key="6">
    <source>
        <dbReference type="ARBA" id="ARBA00023136"/>
    </source>
</evidence>
<dbReference type="InterPro" id="IPR025932">
    <property type="entry name" value="Trypano_VSG_B_N_dom"/>
</dbReference>
<evidence type="ECO:0000259" key="10">
    <source>
        <dbReference type="Pfam" id="PF13206"/>
    </source>
</evidence>
<keyword evidence="4" id="KW-0336">GPI-anchor</keyword>
<accession>M4SVA6</accession>
<organism evidence="11">
    <name type="scientific">Trypanosoma brucei</name>
    <dbReference type="NCBI Taxonomy" id="5691"/>
    <lineage>
        <taxon>Eukaryota</taxon>
        <taxon>Discoba</taxon>
        <taxon>Euglenozoa</taxon>
        <taxon>Kinetoplastea</taxon>
        <taxon>Metakinetoplastina</taxon>
        <taxon>Trypanosomatida</taxon>
        <taxon>Trypanosomatidae</taxon>
        <taxon>Trypanosoma</taxon>
    </lineage>
</organism>
<feature type="chain" id="PRO_5004058367" evidence="9">
    <location>
        <begin position="25"/>
        <end position="432"/>
    </location>
</feature>
<dbReference type="GO" id="GO:0098552">
    <property type="term" value="C:side of membrane"/>
    <property type="evidence" value="ECO:0007669"/>
    <property type="project" value="UniProtKB-KW"/>
</dbReference>
<dbReference type="Pfam" id="PF13206">
    <property type="entry name" value="VSG_B"/>
    <property type="match status" value="1"/>
</dbReference>
<dbReference type="GO" id="GO:0005886">
    <property type="term" value="C:plasma membrane"/>
    <property type="evidence" value="ECO:0007669"/>
    <property type="project" value="UniProtKB-SubCell"/>
</dbReference>
<dbReference type="AlphaFoldDB" id="M4SVA6"/>
<evidence type="ECO:0000256" key="8">
    <source>
        <dbReference type="ARBA" id="ARBA00023288"/>
    </source>
</evidence>
<protein>
    <submittedName>
        <fullName evidence="11">Variant surface glycoprotein 779</fullName>
    </submittedName>
</protein>
<evidence type="ECO:0000256" key="3">
    <source>
        <dbReference type="ARBA" id="ARBA00022475"/>
    </source>
</evidence>